<dbReference type="InterPro" id="IPR012349">
    <property type="entry name" value="Split_barrel_FMN-bd"/>
</dbReference>
<dbReference type="Gene3D" id="2.30.110.10">
    <property type="entry name" value="Electron Transport, Fmn-binding Protein, Chain A"/>
    <property type="match status" value="1"/>
</dbReference>
<accession>A0A150JL68</accession>
<evidence type="ECO:0000313" key="2">
    <source>
        <dbReference type="EMBL" id="KYC57828.1"/>
    </source>
</evidence>
<reference evidence="2 3" key="1">
    <citation type="journal article" date="2016" name="ISME J.">
        <title>Chasing the elusive Euryarchaeota class WSA2: genomes reveal a uniquely fastidious methyl-reducing methanogen.</title>
        <authorList>
            <person name="Nobu M.K."/>
            <person name="Narihiro T."/>
            <person name="Kuroda K."/>
            <person name="Mei R."/>
            <person name="Liu W.T."/>
        </authorList>
    </citation>
    <scope>NUCLEOTIDE SEQUENCE [LARGE SCALE GENOMIC DNA]</scope>
    <source>
        <strain evidence="1">ADurb1013_Bin02101</strain>
        <strain evidence="2">ADurb1213_Bin02801</strain>
    </source>
</reference>
<accession>A0A150JHS3</accession>
<dbReference type="InterPro" id="IPR024747">
    <property type="entry name" value="Pyridox_Oxase-rel"/>
</dbReference>
<dbReference type="PANTHER" id="PTHR34071">
    <property type="entry name" value="5-NITROIMIDAZOLE ANTIBIOTICS RESISTANCE PROTEIN, NIMA-FAMILY-RELATED PROTEIN-RELATED"/>
    <property type="match status" value="1"/>
</dbReference>
<dbReference type="SUPFAM" id="SSF50475">
    <property type="entry name" value="FMN-binding split barrel"/>
    <property type="match status" value="1"/>
</dbReference>
<evidence type="ECO:0000313" key="1">
    <source>
        <dbReference type="EMBL" id="KYC54202.1"/>
    </source>
</evidence>
<protein>
    <submittedName>
        <fullName evidence="2">Pyridoxamine 5'-phosphate oxidase</fullName>
    </submittedName>
</protein>
<gene>
    <name evidence="1" type="ORF">AN188_01210</name>
    <name evidence="2" type="ORF">APG09_00855</name>
</gene>
<dbReference type="AlphaFoldDB" id="A0A150JL68"/>
<sequence>MERADKEIKNIHEIEDILNKARIIRLALCEDNIPYVIPLNFGYKNNTIYLHTSKIGKKIDILMKNNYVSFEADIDAELVKSKNICSCTMRYKSVVGFGRVRFVSDLKEKRKGMDIIISHYFGDTFDYSLKQIEQTYILQIDIESMTGKKS</sequence>
<proteinExistence type="predicted"/>
<dbReference type="EMBL" id="LNJE01000008">
    <property type="protein sequence ID" value="KYC57828.1"/>
    <property type="molecule type" value="Genomic_DNA"/>
</dbReference>
<dbReference type="Pfam" id="PF12900">
    <property type="entry name" value="Pyridox_ox_2"/>
    <property type="match status" value="1"/>
</dbReference>
<comment type="caution">
    <text evidence="2">The sequence shown here is derived from an EMBL/GenBank/DDBJ whole genome shotgun (WGS) entry which is preliminary data.</text>
</comment>
<organism evidence="2">
    <name type="scientific">Candidatus Methanofastidiosum methylothiophilum</name>
    <dbReference type="NCBI Taxonomy" id="1705564"/>
    <lineage>
        <taxon>Archaea</taxon>
        <taxon>Methanobacteriati</taxon>
        <taxon>Methanobacteriota</taxon>
        <taxon>Stenosarchaea group</taxon>
        <taxon>Candidatus Methanofastidiosia</taxon>
        <taxon>Candidatus Methanofastidiosales</taxon>
        <taxon>Candidatus Methanofastidiosaceae</taxon>
        <taxon>Candidatus Methanofastidiosum</taxon>
    </lineage>
</organism>
<name>A0A150JL68_9EURY</name>
<evidence type="ECO:0000313" key="3">
    <source>
        <dbReference type="Proteomes" id="UP000092420"/>
    </source>
</evidence>
<accession>A0A150JAD3</accession>
<dbReference type="PANTHER" id="PTHR34071:SF2">
    <property type="entry name" value="FLAVIN-NUCLEOTIDE-BINDING PROTEIN"/>
    <property type="match status" value="1"/>
</dbReference>
<dbReference type="Proteomes" id="UP000092420">
    <property type="component" value="Unassembled WGS sequence"/>
</dbReference>
<dbReference type="EMBL" id="LNJB01000016">
    <property type="protein sequence ID" value="KYC54202.1"/>
    <property type="molecule type" value="Genomic_DNA"/>
</dbReference>